<organism evidence="1 2">
    <name type="scientific">Mycetocola zhujimingii</name>
    <dbReference type="NCBI Taxonomy" id="2079792"/>
    <lineage>
        <taxon>Bacteria</taxon>
        <taxon>Bacillati</taxon>
        <taxon>Actinomycetota</taxon>
        <taxon>Actinomycetes</taxon>
        <taxon>Micrococcales</taxon>
        <taxon>Microbacteriaceae</taxon>
        <taxon>Mycetocola</taxon>
    </lineage>
</organism>
<dbReference type="RefSeq" id="WP_108392006.1">
    <property type="nucleotide sequence ID" value="NZ_CP026949.1"/>
</dbReference>
<dbReference type="OrthoDB" id="5112802at2"/>
<protein>
    <submittedName>
        <fullName evidence="1">Uncharacterized protein</fullName>
    </submittedName>
</protein>
<name>A0A2U1TB98_9MICO</name>
<dbReference type="KEGG" id="myl:C3E77_12670"/>
<evidence type="ECO:0000313" key="2">
    <source>
        <dbReference type="Proteomes" id="UP000244962"/>
    </source>
</evidence>
<proteinExistence type="predicted"/>
<keyword evidence="2" id="KW-1185">Reference proteome</keyword>
<evidence type="ECO:0000313" key="1">
    <source>
        <dbReference type="EMBL" id="PWC06161.1"/>
    </source>
</evidence>
<dbReference type="Proteomes" id="UP000244962">
    <property type="component" value="Unassembled WGS sequence"/>
</dbReference>
<comment type="caution">
    <text evidence="1">The sequence shown here is derived from an EMBL/GenBank/DDBJ whole genome shotgun (WGS) entry which is preliminary data.</text>
</comment>
<gene>
    <name evidence="1" type="ORF">DF223_11075</name>
</gene>
<accession>A0A2U1TB98</accession>
<sequence length="339" mass="35615">MARTTIRPPRVVFAALAALATLLILLPGSTTGAYLTAAGSARSSAGVGNWCSVPNPAVSKNVYRLSDFTAISAPESGDPRGPKAAVRMLVLAVVNDASFAPVTGPDSVPGAAADQLGVRLWSCTKDMSTVQSVRFTAWRGNYTGTPSTQFEWDVAPATNAFAGARLNARSETALSQATTRTTKAGTELRDLHRKYNKLGGPVSNVDPVTMRYSWLLSTGRAKDATSTADPVCQVKSCHIDGADGVRNLNTVFSGVESAPTANAVTGNSATYLAEKYYVGSGVWPSTIAPQRTLITPANGAATNTLLQDTTGSKIQYVVLEWWGGTTQPPADLEVEVFVN</sequence>
<reference evidence="2" key="1">
    <citation type="submission" date="2018-04" db="EMBL/GenBank/DDBJ databases">
        <authorList>
            <person name="Liu S."/>
            <person name="Wang Z."/>
            <person name="Li J."/>
        </authorList>
    </citation>
    <scope>NUCLEOTIDE SEQUENCE [LARGE SCALE GENOMIC DNA]</scope>
    <source>
        <strain evidence="2">622</strain>
    </source>
</reference>
<dbReference type="EMBL" id="QEFB01000013">
    <property type="protein sequence ID" value="PWC06161.1"/>
    <property type="molecule type" value="Genomic_DNA"/>
</dbReference>
<dbReference type="AlphaFoldDB" id="A0A2U1TB98"/>